<evidence type="ECO:0000313" key="5">
    <source>
        <dbReference type="Proteomes" id="UP001396334"/>
    </source>
</evidence>
<dbReference type="Pfam" id="PF13912">
    <property type="entry name" value="zf-C2H2_6"/>
    <property type="match status" value="1"/>
</dbReference>
<protein>
    <recommendedName>
        <fullName evidence="3">C2H2-type domain-containing protein</fullName>
    </recommendedName>
</protein>
<dbReference type="EMBL" id="JBBPBN010000016">
    <property type="protein sequence ID" value="KAK9021701.1"/>
    <property type="molecule type" value="Genomic_DNA"/>
</dbReference>
<dbReference type="PANTHER" id="PTHR46353:SF5">
    <property type="entry name" value="ZINC FINGER PROTEIN 5"/>
    <property type="match status" value="1"/>
</dbReference>
<dbReference type="InterPro" id="IPR036236">
    <property type="entry name" value="Znf_C2H2_sf"/>
</dbReference>
<dbReference type="Gene3D" id="3.30.160.60">
    <property type="entry name" value="Classic Zinc Finger"/>
    <property type="match status" value="1"/>
</dbReference>
<keyword evidence="1" id="KW-0863">Zinc-finger</keyword>
<evidence type="ECO:0000259" key="3">
    <source>
        <dbReference type="PROSITE" id="PS50157"/>
    </source>
</evidence>
<comment type="caution">
    <text evidence="4">The sequence shown here is derived from an EMBL/GenBank/DDBJ whole genome shotgun (WGS) entry which is preliminary data.</text>
</comment>
<evidence type="ECO:0000313" key="4">
    <source>
        <dbReference type="EMBL" id="KAK9021701.1"/>
    </source>
</evidence>
<dbReference type="Proteomes" id="UP001396334">
    <property type="component" value="Unassembled WGS sequence"/>
</dbReference>
<name>A0ABR2S8X7_9ROSI</name>
<feature type="region of interest" description="Disordered" evidence="2">
    <location>
        <begin position="1"/>
        <end position="38"/>
    </location>
</feature>
<evidence type="ECO:0000256" key="2">
    <source>
        <dbReference type="SAM" id="MobiDB-lite"/>
    </source>
</evidence>
<dbReference type="SUPFAM" id="SSF57667">
    <property type="entry name" value="beta-beta-alpha zinc fingers"/>
    <property type="match status" value="1"/>
</dbReference>
<dbReference type="PANTHER" id="PTHR46353">
    <property type="entry name" value="ZINC FINGER PROTEIN 5"/>
    <property type="match status" value="1"/>
</dbReference>
<proteinExistence type="predicted"/>
<dbReference type="PROSITE" id="PS00028">
    <property type="entry name" value="ZINC_FINGER_C2H2_1"/>
    <property type="match status" value="1"/>
</dbReference>
<dbReference type="InterPro" id="IPR013087">
    <property type="entry name" value="Znf_C2H2_type"/>
</dbReference>
<keyword evidence="5" id="KW-1185">Reference proteome</keyword>
<gene>
    <name evidence="4" type="ORF">V6N11_011676</name>
</gene>
<keyword evidence="1" id="KW-0479">Metal-binding</keyword>
<feature type="compositionally biased region" description="Polar residues" evidence="2">
    <location>
        <begin position="14"/>
        <end position="29"/>
    </location>
</feature>
<feature type="domain" description="C2H2-type" evidence="3">
    <location>
        <begin position="74"/>
        <end position="101"/>
    </location>
</feature>
<dbReference type="PROSITE" id="PS50157">
    <property type="entry name" value="ZINC_FINGER_C2H2_2"/>
    <property type="match status" value="1"/>
</dbReference>
<organism evidence="4 5">
    <name type="scientific">Hibiscus sabdariffa</name>
    <name type="common">roselle</name>
    <dbReference type="NCBI Taxonomy" id="183260"/>
    <lineage>
        <taxon>Eukaryota</taxon>
        <taxon>Viridiplantae</taxon>
        <taxon>Streptophyta</taxon>
        <taxon>Embryophyta</taxon>
        <taxon>Tracheophyta</taxon>
        <taxon>Spermatophyta</taxon>
        <taxon>Magnoliopsida</taxon>
        <taxon>eudicotyledons</taxon>
        <taxon>Gunneridae</taxon>
        <taxon>Pentapetalae</taxon>
        <taxon>rosids</taxon>
        <taxon>malvids</taxon>
        <taxon>Malvales</taxon>
        <taxon>Malvaceae</taxon>
        <taxon>Malvoideae</taxon>
        <taxon>Hibiscus</taxon>
    </lineage>
</organism>
<evidence type="ECO:0000256" key="1">
    <source>
        <dbReference type="PROSITE-ProRule" id="PRU00042"/>
    </source>
</evidence>
<keyword evidence="1" id="KW-0862">Zinc</keyword>
<reference evidence="4 5" key="1">
    <citation type="journal article" date="2024" name="G3 (Bethesda)">
        <title>Genome assembly of Hibiscus sabdariffa L. provides insights into metabolisms of medicinal natural products.</title>
        <authorList>
            <person name="Kim T."/>
        </authorList>
    </citation>
    <scope>NUCLEOTIDE SEQUENCE [LARGE SCALE GENOMIC DNA]</scope>
    <source>
        <strain evidence="4">TK-2024</strain>
        <tissue evidence="4">Old leaves</tissue>
    </source>
</reference>
<sequence length="179" mass="19975">MGVDADRVHIGSCRSESSGASDTCESETGYSPAGSSGEIKKKKVKLFGFELNPSTNDRVEGDESVDSSTGEKKFECRYCLKGFPNSQALGGHQNAHKKERMEKRRLQLEAKRAASICSYFPQQFEFYQESQISFQQYQQDGFDQIIRLQQDSAVFTITPAARPSKQTCKHSDLQLGLSL</sequence>
<accession>A0ABR2S8X7</accession>
<dbReference type="InterPro" id="IPR044299">
    <property type="entry name" value="GIS3/ZFP5/ZFP6"/>
</dbReference>